<accession>A0AA88A5U5</accession>
<dbReference type="Proteomes" id="UP001187192">
    <property type="component" value="Unassembled WGS sequence"/>
</dbReference>
<name>A0AA88A5U5_FICCA</name>
<sequence length="161" mass="18716">MLVKFHRRLRLAQIWSLGHAKFITTPERLPYPIFLRQRFHYHRHPDLKPLETKTKLDMKTVSGTVIFSKPISLSKATSILSTFVSTESGASQAIGAYLRRTLASFKELKQLHKELKTDRSEHKRKRRRSEIAEDGETNIGENPTAVVEASQEEPMRKKHRR</sequence>
<protein>
    <submittedName>
        <fullName evidence="2">Uncharacterized protein</fullName>
    </submittedName>
</protein>
<keyword evidence="3" id="KW-1185">Reference proteome</keyword>
<organism evidence="2 3">
    <name type="scientific">Ficus carica</name>
    <name type="common">Common fig</name>
    <dbReference type="NCBI Taxonomy" id="3494"/>
    <lineage>
        <taxon>Eukaryota</taxon>
        <taxon>Viridiplantae</taxon>
        <taxon>Streptophyta</taxon>
        <taxon>Embryophyta</taxon>
        <taxon>Tracheophyta</taxon>
        <taxon>Spermatophyta</taxon>
        <taxon>Magnoliopsida</taxon>
        <taxon>eudicotyledons</taxon>
        <taxon>Gunneridae</taxon>
        <taxon>Pentapetalae</taxon>
        <taxon>rosids</taxon>
        <taxon>fabids</taxon>
        <taxon>Rosales</taxon>
        <taxon>Moraceae</taxon>
        <taxon>Ficeae</taxon>
        <taxon>Ficus</taxon>
    </lineage>
</organism>
<dbReference type="EMBL" id="BTGU01000005">
    <property type="protein sequence ID" value="GMN34701.1"/>
    <property type="molecule type" value="Genomic_DNA"/>
</dbReference>
<dbReference type="AlphaFoldDB" id="A0AA88A5U5"/>
<evidence type="ECO:0000313" key="2">
    <source>
        <dbReference type="EMBL" id="GMN34701.1"/>
    </source>
</evidence>
<dbReference type="PANTHER" id="PTHR48227:SF1">
    <property type="entry name" value="DNA LIGASE 1-LIKE"/>
    <property type="match status" value="1"/>
</dbReference>
<gene>
    <name evidence="2" type="ORF">TIFTF001_004832</name>
</gene>
<comment type="caution">
    <text evidence="2">The sequence shown here is derived from an EMBL/GenBank/DDBJ whole genome shotgun (WGS) entry which is preliminary data.</text>
</comment>
<proteinExistence type="predicted"/>
<evidence type="ECO:0000256" key="1">
    <source>
        <dbReference type="SAM" id="MobiDB-lite"/>
    </source>
</evidence>
<reference evidence="2" key="1">
    <citation type="submission" date="2023-07" db="EMBL/GenBank/DDBJ databases">
        <title>draft genome sequence of fig (Ficus carica).</title>
        <authorList>
            <person name="Takahashi T."/>
            <person name="Nishimura K."/>
        </authorList>
    </citation>
    <scope>NUCLEOTIDE SEQUENCE</scope>
</reference>
<dbReference type="PANTHER" id="PTHR48227">
    <property type="entry name" value="DNA TOPOISOMERASE 1-LIKE"/>
    <property type="match status" value="1"/>
</dbReference>
<evidence type="ECO:0000313" key="3">
    <source>
        <dbReference type="Proteomes" id="UP001187192"/>
    </source>
</evidence>
<feature type="region of interest" description="Disordered" evidence="1">
    <location>
        <begin position="114"/>
        <end position="161"/>
    </location>
</feature>